<dbReference type="GO" id="GO:0034045">
    <property type="term" value="C:phagophore assembly site membrane"/>
    <property type="evidence" value="ECO:0007669"/>
    <property type="project" value="TreeGrafter"/>
</dbReference>
<dbReference type="GO" id="GO:0010506">
    <property type="term" value="P:regulation of autophagy"/>
    <property type="evidence" value="ECO:0007669"/>
    <property type="project" value="InterPro"/>
</dbReference>
<proteinExistence type="predicted"/>
<feature type="chain" id="PRO_5033717605" description="Protein kinase domain-containing protein" evidence="6">
    <location>
        <begin position="20"/>
        <end position="339"/>
    </location>
</feature>
<protein>
    <recommendedName>
        <fullName evidence="7">Protein kinase domain-containing protein</fullName>
    </recommendedName>
</protein>
<name>A0A0G4ITJ5_PLABS</name>
<dbReference type="GO" id="GO:0000422">
    <property type="term" value="P:autophagy of mitochondrion"/>
    <property type="evidence" value="ECO:0007669"/>
    <property type="project" value="TreeGrafter"/>
</dbReference>
<dbReference type="GO" id="GO:0004674">
    <property type="term" value="F:protein serine/threonine kinase activity"/>
    <property type="evidence" value="ECO:0007669"/>
    <property type="project" value="InterPro"/>
</dbReference>
<dbReference type="SUPFAM" id="SSF56112">
    <property type="entry name" value="Protein kinase-like (PK-like)"/>
    <property type="match status" value="1"/>
</dbReference>
<dbReference type="PANTHER" id="PTHR24348">
    <property type="entry name" value="SERINE/THREONINE-PROTEIN KINASE UNC-51-RELATED"/>
    <property type="match status" value="1"/>
</dbReference>
<dbReference type="Proteomes" id="UP000039324">
    <property type="component" value="Unassembled WGS sequence"/>
</dbReference>
<dbReference type="PANTHER" id="PTHR24348:SF22">
    <property type="entry name" value="NON-SPECIFIC SERINE_THREONINE PROTEIN KINASE"/>
    <property type="match status" value="1"/>
</dbReference>
<dbReference type="InterPro" id="IPR008271">
    <property type="entry name" value="Ser/Thr_kinase_AS"/>
</dbReference>
<feature type="region of interest" description="Disordered" evidence="5">
    <location>
        <begin position="18"/>
        <end position="43"/>
    </location>
</feature>
<dbReference type="OMA" id="IADHEYL"/>
<sequence>MMMRLWIFLFVALAGAVTSGPSSGRVESTTGPSVTDATQRLPTDRSEAKLSCFPVLKGLFKKKAGPSPTSLLGEGTYAHVFLERQSENVGGEAVIKVFDKIPANARLRPGDIADHEYLIGSRLSHDNIVETLGKGRTNAGHPFVRLRYCSGGDLVDWIGDDGKYDCNDVAGFCRQFLEGVAYMHSQGIAHLDIKCDNILLDVKDGCQTHLQIGDFSFSQFVEDPSTKSHRLVRDIRGSREYVAPEIWERHRQGYDGRAADMWSVGIVMFCLIFRNVPWCIAKATDDARYRAFSRSKPFPVPESESLRVLSSVLHLFLDTNPETRISAERALQLPELRTP</sequence>
<dbReference type="SMART" id="SM00220">
    <property type="entry name" value="S_TKc"/>
    <property type="match status" value="1"/>
</dbReference>
<dbReference type="InterPro" id="IPR011009">
    <property type="entry name" value="Kinase-like_dom_sf"/>
</dbReference>
<feature type="domain" description="Protein kinase" evidence="7">
    <location>
        <begin position="66"/>
        <end position="336"/>
    </location>
</feature>
<evidence type="ECO:0000256" key="5">
    <source>
        <dbReference type="SAM" id="MobiDB-lite"/>
    </source>
</evidence>
<dbReference type="Proteomes" id="UP000290189">
    <property type="component" value="Unassembled WGS sequence"/>
</dbReference>
<evidence type="ECO:0000259" key="7">
    <source>
        <dbReference type="PROSITE" id="PS50011"/>
    </source>
</evidence>
<dbReference type="GO" id="GO:0005776">
    <property type="term" value="C:autophagosome"/>
    <property type="evidence" value="ECO:0007669"/>
    <property type="project" value="TreeGrafter"/>
</dbReference>
<keyword evidence="10" id="KW-1185">Reference proteome</keyword>
<dbReference type="Pfam" id="PF00069">
    <property type="entry name" value="Pkinase"/>
    <property type="match status" value="1"/>
</dbReference>
<reference evidence="8 10" key="1">
    <citation type="submission" date="2015-02" db="EMBL/GenBank/DDBJ databases">
        <authorList>
            <person name="Chooi Y.-H."/>
        </authorList>
    </citation>
    <scope>NUCLEOTIDE SEQUENCE [LARGE SCALE GENOMIC DNA]</scope>
    <source>
        <strain evidence="8">E3</strain>
    </source>
</reference>
<evidence type="ECO:0000256" key="1">
    <source>
        <dbReference type="ARBA" id="ARBA00022679"/>
    </source>
</evidence>
<evidence type="ECO:0000313" key="9">
    <source>
        <dbReference type="EMBL" id="SPQ95810.1"/>
    </source>
</evidence>
<dbReference type="GO" id="GO:0005829">
    <property type="term" value="C:cytosol"/>
    <property type="evidence" value="ECO:0007669"/>
    <property type="project" value="TreeGrafter"/>
</dbReference>
<dbReference type="GO" id="GO:0034727">
    <property type="term" value="P:piecemeal microautophagy of the nucleus"/>
    <property type="evidence" value="ECO:0007669"/>
    <property type="project" value="TreeGrafter"/>
</dbReference>
<evidence type="ECO:0000256" key="6">
    <source>
        <dbReference type="SAM" id="SignalP"/>
    </source>
</evidence>
<dbReference type="PROSITE" id="PS50011">
    <property type="entry name" value="PROTEIN_KINASE_DOM"/>
    <property type="match status" value="1"/>
</dbReference>
<feature type="compositionally biased region" description="Polar residues" evidence="5">
    <location>
        <begin position="19"/>
        <end position="41"/>
    </location>
</feature>
<keyword evidence="9" id="KW-0496">Mitochondrion</keyword>
<dbReference type="STRING" id="37360.A0A0G4ITJ5"/>
<evidence type="ECO:0000313" key="11">
    <source>
        <dbReference type="Proteomes" id="UP000290189"/>
    </source>
</evidence>
<keyword evidence="4" id="KW-0067">ATP-binding</keyword>
<keyword evidence="2" id="KW-0547">Nucleotide-binding</keyword>
<evidence type="ECO:0000313" key="8">
    <source>
        <dbReference type="EMBL" id="CEO98562.1"/>
    </source>
</evidence>
<evidence type="ECO:0000313" key="10">
    <source>
        <dbReference type="Proteomes" id="UP000039324"/>
    </source>
</evidence>
<dbReference type="GO" id="GO:0061709">
    <property type="term" value="P:reticulophagy"/>
    <property type="evidence" value="ECO:0007669"/>
    <property type="project" value="TreeGrafter"/>
</dbReference>
<gene>
    <name evidence="8" type="ORF">PBRA_006676</name>
    <name evidence="9" type="ORF">PLBR_LOCUS3025</name>
</gene>
<evidence type="ECO:0000256" key="3">
    <source>
        <dbReference type="ARBA" id="ARBA00022777"/>
    </source>
</evidence>
<evidence type="ECO:0000256" key="4">
    <source>
        <dbReference type="ARBA" id="ARBA00022840"/>
    </source>
</evidence>
<dbReference type="OrthoDB" id="6513151at2759"/>
<evidence type="ECO:0000256" key="2">
    <source>
        <dbReference type="ARBA" id="ARBA00022741"/>
    </source>
</evidence>
<dbReference type="Gene3D" id="1.10.510.10">
    <property type="entry name" value="Transferase(Phosphotransferase) domain 1"/>
    <property type="match status" value="1"/>
</dbReference>
<dbReference type="EMBL" id="OVEO01000004">
    <property type="protein sequence ID" value="SPQ95810.1"/>
    <property type="molecule type" value="Genomic_DNA"/>
</dbReference>
<accession>A0A0G4ITJ5</accession>
<geneLocation type="mitochondrion" evidence="9"/>
<organism evidence="8 10">
    <name type="scientific">Plasmodiophora brassicae</name>
    <name type="common">Clubroot disease agent</name>
    <dbReference type="NCBI Taxonomy" id="37360"/>
    <lineage>
        <taxon>Eukaryota</taxon>
        <taxon>Sar</taxon>
        <taxon>Rhizaria</taxon>
        <taxon>Endomyxa</taxon>
        <taxon>Phytomyxea</taxon>
        <taxon>Plasmodiophorida</taxon>
        <taxon>Plasmodiophoridae</taxon>
        <taxon>Plasmodiophora</taxon>
    </lineage>
</organism>
<keyword evidence="6" id="KW-0732">Signal</keyword>
<dbReference type="GO" id="GO:0042594">
    <property type="term" value="P:response to starvation"/>
    <property type="evidence" value="ECO:0007669"/>
    <property type="project" value="TreeGrafter"/>
</dbReference>
<dbReference type="PROSITE" id="PS00108">
    <property type="entry name" value="PROTEIN_KINASE_ST"/>
    <property type="match status" value="1"/>
</dbReference>
<feature type="signal peptide" evidence="6">
    <location>
        <begin position="1"/>
        <end position="19"/>
    </location>
</feature>
<dbReference type="AlphaFoldDB" id="A0A0G4ITJ5"/>
<dbReference type="InterPro" id="IPR045269">
    <property type="entry name" value="Atg1-like"/>
</dbReference>
<keyword evidence="1" id="KW-0808">Transferase</keyword>
<dbReference type="GO" id="GO:0005524">
    <property type="term" value="F:ATP binding"/>
    <property type="evidence" value="ECO:0007669"/>
    <property type="project" value="UniProtKB-KW"/>
</dbReference>
<dbReference type="EMBL" id="CDSF01000085">
    <property type="protein sequence ID" value="CEO98562.1"/>
    <property type="molecule type" value="Genomic_DNA"/>
</dbReference>
<reference evidence="9 11" key="2">
    <citation type="submission" date="2018-03" db="EMBL/GenBank/DDBJ databases">
        <authorList>
            <person name="Fogelqvist J."/>
        </authorList>
    </citation>
    <scope>NUCLEOTIDE SEQUENCE [LARGE SCALE GENOMIC DNA]</scope>
</reference>
<dbReference type="GO" id="GO:0000045">
    <property type="term" value="P:autophagosome assembly"/>
    <property type="evidence" value="ECO:0007669"/>
    <property type="project" value="TreeGrafter"/>
</dbReference>
<dbReference type="InterPro" id="IPR000719">
    <property type="entry name" value="Prot_kinase_dom"/>
</dbReference>
<keyword evidence="3" id="KW-0418">Kinase</keyword>